<feature type="region of interest" description="Disordered" evidence="1">
    <location>
        <begin position="68"/>
        <end position="90"/>
    </location>
</feature>
<accession>A0ABQ6CNK1</accession>
<protein>
    <submittedName>
        <fullName evidence="2">Uncharacterized protein</fullName>
    </submittedName>
</protein>
<keyword evidence="3" id="KW-1185">Reference proteome</keyword>
<gene>
    <name evidence="2" type="ORF">GCM10007874_49300</name>
</gene>
<proteinExistence type="predicted"/>
<evidence type="ECO:0000313" key="3">
    <source>
        <dbReference type="Proteomes" id="UP001156882"/>
    </source>
</evidence>
<evidence type="ECO:0000256" key="1">
    <source>
        <dbReference type="SAM" id="MobiDB-lite"/>
    </source>
</evidence>
<sequence length="115" mass="11944">MKRSGPSGPVSEKNGNDAALPFHFPRECDAGRDADIASYHCVGAEESRVGIRQMAAATAPSIDARAAGEKLGHCPPRINAARQGGTDGSPAREELIIPLQRLGKPDSNSLLAGGK</sequence>
<dbReference type="Proteomes" id="UP001156882">
    <property type="component" value="Unassembled WGS sequence"/>
</dbReference>
<name>A0ABQ6CNK1_9HYPH</name>
<reference evidence="3" key="1">
    <citation type="journal article" date="2019" name="Int. J. Syst. Evol. Microbiol.">
        <title>The Global Catalogue of Microorganisms (GCM) 10K type strain sequencing project: providing services to taxonomists for standard genome sequencing and annotation.</title>
        <authorList>
            <consortium name="The Broad Institute Genomics Platform"/>
            <consortium name="The Broad Institute Genome Sequencing Center for Infectious Disease"/>
            <person name="Wu L."/>
            <person name="Ma J."/>
        </authorList>
    </citation>
    <scope>NUCLEOTIDE SEQUENCE [LARGE SCALE GENOMIC DNA]</scope>
    <source>
        <strain evidence="3">NBRC 101365</strain>
    </source>
</reference>
<evidence type="ECO:0000313" key="2">
    <source>
        <dbReference type="EMBL" id="GLS21913.1"/>
    </source>
</evidence>
<feature type="region of interest" description="Disordered" evidence="1">
    <location>
        <begin position="1"/>
        <end position="20"/>
    </location>
</feature>
<comment type="caution">
    <text evidence="2">The sequence shown here is derived from an EMBL/GenBank/DDBJ whole genome shotgun (WGS) entry which is preliminary data.</text>
</comment>
<dbReference type="EMBL" id="BSPC01000054">
    <property type="protein sequence ID" value="GLS21913.1"/>
    <property type="molecule type" value="Genomic_DNA"/>
</dbReference>
<organism evidence="2 3">
    <name type="scientific">Labrys miyagiensis</name>
    <dbReference type="NCBI Taxonomy" id="346912"/>
    <lineage>
        <taxon>Bacteria</taxon>
        <taxon>Pseudomonadati</taxon>
        <taxon>Pseudomonadota</taxon>
        <taxon>Alphaproteobacteria</taxon>
        <taxon>Hyphomicrobiales</taxon>
        <taxon>Xanthobacteraceae</taxon>
        <taxon>Labrys</taxon>
    </lineage>
</organism>